<dbReference type="Proteomes" id="UP000473278">
    <property type="component" value="Unassembled WGS sequence"/>
</dbReference>
<evidence type="ECO:0000259" key="4">
    <source>
        <dbReference type="PROSITE" id="PS50893"/>
    </source>
</evidence>
<dbReference type="SUPFAM" id="SSF52540">
    <property type="entry name" value="P-loop containing nucleoside triphosphate hydrolases"/>
    <property type="match status" value="1"/>
</dbReference>
<keyword evidence="1" id="KW-0813">Transport</keyword>
<dbReference type="PANTHER" id="PTHR42734">
    <property type="entry name" value="METAL TRANSPORT SYSTEM ATP-BINDING PROTEIN TM_0124-RELATED"/>
    <property type="match status" value="1"/>
</dbReference>
<dbReference type="RefSeq" id="WP_165140266.1">
    <property type="nucleotide sequence ID" value="NZ_JAALLT010000002.1"/>
</dbReference>
<dbReference type="InterPro" id="IPR003439">
    <property type="entry name" value="ABC_transporter-like_ATP-bd"/>
</dbReference>
<comment type="caution">
    <text evidence="5">The sequence shown here is derived from an EMBL/GenBank/DDBJ whole genome shotgun (WGS) entry which is preliminary data.</text>
</comment>
<evidence type="ECO:0000256" key="2">
    <source>
        <dbReference type="ARBA" id="ARBA00022741"/>
    </source>
</evidence>
<dbReference type="GO" id="GO:0016887">
    <property type="term" value="F:ATP hydrolysis activity"/>
    <property type="evidence" value="ECO:0007669"/>
    <property type="project" value="InterPro"/>
</dbReference>
<dbReference type="InterPro" id="IPR050153">
    <property type="entry name" value="Metal_Ion_Import_ABC"/>
</dbReference>
<accession>A0A6M1T077</accession>
<organism evidence="5 6">
    <name type="scientific">Halalkalibaculum roseum</name>
    <dbReference type="NCBI Taxonomy" id="2709311"/>
    <lineage>
        <taxon>Bacteria</taxon>
        <taxon>Pseudomonadati</taxon>
        <taxon>Balneolota</taxon>
        <taxon>Balneolia</taxon>
        <taxon>Balneolales</taxon>
        <taxon>Balneolaceae</taxon>
        <taxon>Halalkalibaculum</taxon>
    </lineage>
</organism>
<dbReference type="EMBL" id="JAALLT010000002">
    <property type="protein sequence ID" value="NGP76167.1"/>
    <property type="molecule type" value="Genomic_DNA"/>
</dbReference>
<dbReference type="GO" id="GO:0005524">
    <property type="term" value="F:ATP binding"/>
    <property type="evidence" value="ECO:0007669"/>
    <property type="project" value="UniProtKB-KW"/>
</dbReference>
<dbReference type="PROSITE" id="PS50893">
    <property type="entry name" value="ABC_TRANSPORTER_2"/>
    <property type="match status" value="1"/>
</dbReference>
<sequence>MTEKNVVLHTEDLKIGYKAKGGQETIVAEHIDVDLHSGELICLLGPNGSGKSTLIKTLAGVHSKLGGQITVFNESIDLLSRKEIAHRLSTVLTDRVTVGNLSVYNLVAFGRSPYTGWLGSLSKEDEEKVRWAIEATGLKEFVNRDINKLSDGELQKVMIARALAQDTSVILLDEPTAHLDLPNRVEIIRLLRKLAHETGKGILLSTHELDLALKAGDRIWLMNREKELFKGVPEDLVLNGTFEEVFKKDSFDFDIETGSFKIHRHKDKIVSVNGDPVPVFWTRRALEREGYRVVEGEGASLTITAQTTKESYRWQINDKLSIINARSVYELLSALRKENLS</sequence>
<feature type="domain" description="ABC transporter" evidence="4">
    <location>
        <begin position="8"/>
        <end position="249"/>
    </location>
</feature>
<gene>
    <name evidence="5" type="ORF">G3570_05960</name>
</gene>
<name>A0A6M1T077_9BACT</name>
<keyword evidence="3 5" id="KW-0067">ATP-binding</keyword>
<evidence type="ECO:0000313" key="6">
    <source>
        <dbReference type="Proteomes" id="UP000473278"/>
    </source>
</evidence>
<dbReference type="PANTHER" id="PTHR42734:SF21">
    <property type="entry name" value="IRON ABC TRANSPORTER, ATP-BINDING PROTEIN"/>
    <property type="match status" value="1"/>
</dbReference>
<dbReference type="Pfam" id="PF00005">
    <property type="entry name" value="ABC_tran"/>
    <property type="match status" value="1"/>
</dbReference>
<keyword evidence="6" id="KW-1185">Reference proteome</keyword>
<proteinExistence type="predicted"/>
<reference evidence="5 6" key="1">
    <citation type="submission" date="2020-02" db="EMBL/GenBank/DDBJ databases">
        <title>Balneolaceae bacterium YR4-1, complete genome.</title>
        <authorList>
            <person name="Li Y."/>
            <person name="Wu S."/>
        </authorList>
    </citation>
    <scope>NUCLEOTIDE SEQUENCE [LARGE SCALE GENOMIC DNA]</scope>
    <source>
        <strain evidence="5 6">YR4-1</strain>
    </source>
</reference>
<evidence type="ECO:0000313" key="5">
    <source>
        <dbReference type="EMBL" id="NGP76167.1"/>
    </source>
</evidence>
<dbReference type="SMART" id="SM00382">
    <property type="entry name" value="AAA"/>
    <property type="match status" value="1"/>
</dbReference>
<dbReference type="Gene3D" id="3.40.50.300">
    <property type="entry name" value="P-loop containing nucleotide triphosphate hydrolases"/>
    <property type="match status" value="1"/>
</dbReference>
<dbReference type="InterPro" id="IPR003593">
    <property type="entry name" value="AAA+_ATPase"/>
</dbReference>
<dbReference type="CDD" id="cd03214">
    <property type="entry name" value="ABC_Iron-Siderophores_B12_Hemin"/>
    <property type="match status" value="1"/>
</dbReference>
<dbReference type="InterPro" id="IPR027417">
    <property type="entry name" value="P-loop_NTPase"/>
</dbReference>
<protein>
    <submittedName>
        <fullName evidence="5">ABC transporter ATP-binding protein</fullName>
    </submittedName>
</protein>
<evidence type="ECO:0000256" key="3">
    <source>
        <dbReference type="ARBA" id="ARBA00022840"/>
    </source>
</evidence>
<dbReference type="FunFam" id="3.40.50.300:FF:000134">
    <property type="entry name" value="Iron-enterobactin ABC transporter ATP-binding protein"/>
    <property type="match status" value="1"/>
</dbReference>
<dbReference type="AlphaFoldDB" id="A0A6M1T077"/>
<keyword evidence="2" id="KW-0547">Nucleotide-binding</keyword>
<evidence type="ECO:0000256" key="1">
    <source>
        <dbReference type="ARBA" id="ARBA00022448"/>
    </source>
</evidence>